<reference evidence="2 3" key="1">
    <citation type="submission" date="2019-03" db="EMBL/GenBank/DDBJ databases">
        <title>Subsurface microbial communities from deep shales in Ohio and West Virginia, USA.</title>
        <authorList>
            <person name="Wrighton K."/>
        </authorList>
    </citation>
    <scope>NUCLEOTIDE SEQUENCE [LARGE SCALE GENOMIC DNA]</scope>
    <source>
        <strain evidence="2 3">MSL 6dP</strain>
    </source>
</reference>
<evidence type="ECO:0000256" key="1">
    <source>
        <dbReference type="SAM" id="Phobius"/>
    </source>
</evidence>
<name>A0A4R8H0R9_9FIRM</name>
<evidence type="ECO:0008006" key="4">
    <source>
        <dbReference type="Google" id="ProtNLM"/>
    </source>
</evidence>
<organism evidence="2 3">
    <name type="scientific">Orenia marismortui</name>
    <dbReference type="NCBI Taxonomy" id="46469"/>
    <lineage>
        <taxon>Bacteria</taxon>
        <taxon>Bacillati</taxon>
        <taxon>Bacillota</taxon>
        <taxon>Clostridia</taxon>
        <taxon>Halanaerobiales</taxon>
        <taxon>Halobacteroidaceae</taxon>
        <taxon>Orenia</taxon>
    </lineage>
</organism>
<keyword evidence="1" id="KW-0472">Membrane</keyword>
<gene>
    <name evidence="2" type="ORF">C7959_104162</name>
</gene>
<feature type="transmembrane region" description="Helical" evidence="1">
    <location>
        <begin position="12"/>
        <end position="36"/>
    </location>
</feature>
<keyword evidence="3" id="KW-1185">Reference proteome</keyword>
<dbReference type="RefSeq" id="WP_134115296.1">
    <property type="nucleotide sequence ID" value="NZ_SOEG01000004.1"/>
</dbReference>
<accession>A0A4R8H0R9</accession>
<proteinExistence type="predicted"/>
<sequence length="543" mass="60927">MRRIFSQEEGITIIELLVSVTVLSIIVISFATAFGYSAKILKKVHQENQAIHKDQEAVENNLSINKPQLSDQLKLSFVGTGEKEALNLDIDGGVAYSGDISTFIAEVPYVESVELTPELHVYGDEPNQIKIKLTTKSLEDGTDVTADFIDPEDPDNPLFSSTTYTIEDNEVTISLSIPTGNSRPKDGVYTIVVDIKDMDTPLELGYLVNPIRMVAVGEKGSILTSYNGDKWADQSQATNKDLNDVIWDGDRAKKQFVVVGEDGIILTSENGVDWEEENLEDVGDLEAVAYGNDRFVAVGEAGAIYSSTYNKFTKDYSGWTPWKDTALGVTIDCDLNDIIFDGPWGNNRFVIAADSSGENNNDLFYTEEDKWRGKTFSQQQDWINIDYGGPEDEFLLIADKQMMAFDYDLEADDFSYNQTETVNSNQPDLEKHNLQDMTALDGAYLVVGVYAEGDDDQSPKIYYYNYENNDNGSWWEPSLSLPLNMTNFNLVNWYNQQQIMGGLDDNDKYQILIYNNQIGNWSIAKIDESFDADNLSINNLFIK</sequence>
<evidence type="ECO:0000313" key="3">
    <source>
        <dbReference type="Proteomes" id="UP000295832"/>
    </source>
</evidence>
<comment type="caution">
    <text evidence="2">The sequence shown here is derived from an EMBL/GenBank/DDBJ whole genome shotgun (WGS) entry which is preliminary data.</text>
</comment>
<evidence type="ECO:0000313" key="2">
    <source>
        <dbReference type="EMBL" id="TDX53032.1"/>
    </source>
</evidence>
<keyword evidence="1" id="KW-1133">Transmembrane helix</keyword>
<keyword evidence="1" id="KW-0812">Transmembrane</keyword>
<dbReference type="Proteomes" id="UP000295832">
    <property type="component" value="Unassembled WGS sequence"/>
</dbReference>
<protein>
    <recommendedName>
        <fullName evidence="4">Prepilin-type N-terminal cleavage/methylation domain-containing protein</fullName>
    </recommendedName>
</protein>
<dbReference type="AlphaFoldDB" id="A0A4R8H0R9"/>
<dbReference type="EMBL" id="SOEG01000004">
    <property type="protein sequence ID" value="TDX53032.1"/>
    <property type="molecule type" value="Genomic_DNA"/>
</dbReference>